<dbReference type="GO" id="GO:0098552">
    <property type="term" value="C:side of membrane"/>
    <property type="evidence" value="ECO:0007669"/>
    <property type="project" value="UniProtKB-KW"/>
</dbReference>
<evidence type="ECO:0000259" key="10">
    <source>
        <dbReference type="Pfam" id="PF13206"/>
    </source>
</evidence>
<evidence type="ECO:0000256" key="8">
    <source>
        <dbReference type="ARBA" id="ARBA00023288"/>
    </source>
</evidence>
<keyword evidence="8" id="KW-0449">Lipoprotein</keyword>
<organism evidence="11">
    <name type="scientific">Trypanosoma brucei</name>
    <dbReference type="NCBI Taxonomy" id="5691"/>
    <lineage>
        <taxon>Eukaryota</taxon>
        <taxon>Discoba</taxon>
        <taxon>Euglenozoa</taxon>
        <taxon>Kinetoplastea</taxon>
        <taxon>Metakinetoplastina</taxon>
        <taxon>Trypanosomatida</taxon>
        <taxon>Trypanosomatidae</taxon>
        <taxon>Trypanosoma</taxon>
    </lineage>
</organism>
<dbReference type="VEuPathDB" id="TriTrypDB:Tb427_000611200"/>
<name>M4SRY2_9TRYP</name>
<evidence type="ECO:0000313" key="11">
    <source>
        <dbReference type="EMBL" id="AGH59093.1"/>
    </source>
</evidence>
<proteinExistence type="predicted"/>
<evidence type="ECO:0000256" key="4">
    <source>
        <dbReference type="ARBA" id="ARBA00022622"/>
    </source>
</evidence>
<feature type="domain" description="Trypanosome variant surface glycoprotein B-type N-terminal" evidence="10">
    <location>
        <begin position="18"/>
        <end position="361"/>
    </location>
</feature>
<dbReference type="Pfam" id="PF13206">
    <property type="entry name" value="VSG_B"/>
    <property type="match status" value="1"/>
</dbReference>
<evidence type="ECO:0000256" key="3">
    <source>
        <dbReference type="ARBA" id="ARBA00022475"/>
    </source>
</evidence>
<dbReference type="GO" id="GO:0005886">
    <property type="term" value="C:plasma membrane"/>
    <property type="evidence" value="ECO:0007669"/>
    <property type="project" value="UniProtKB-SubCell"/>
</dbReference>
<evidence type="ECO:0000256" key="1">
    <source>
        <dbReference type="ARBA" id="ARBA00002523"/>
    </source>
</evidence>
<comment type="subcellular location">
    <subcellularLocation>
        <location evidence="2">Cell membrane</location>
        <topology evidence="2">Lipid-anchor</topology>
        <topology evidence="2">GPI-anchor</topology>
    </subcellularLocation>
</comment>
<keyword evidence="4" id="KW-0336">GPI-anchor</keyword>
<dbReference type="AlphaFoldDB" id="M4SRY2"/>
<dbReference type="VEuPathDB" id="TriTrypDB:Tb1125.Tb10.v4.0189"/>
<sequence length="454" mass="48420">KMIAVVTAILQAVSMSDNNKVAANKGDSAVGYLDLCSAWSAAKKASTAKLPDLPKTAAFEEIQQFNISLATEEWKTLIDGTPDNKGWDAIKASVKQKASEVDWSKEWPGWDSARKATKDNSDQWQKNNPRGFTDGHILELRALVNATADQAKSLNAELTRPLQSAGKSYQDRIQQLGKQAMCGATGSHVFEGQFCKDTTGTSDATKTTTCAKAKNGISIGMDIVCMCTANTHDKCATGASDYTGGSTTIKADAIKAFTNECPGAGAETELTTAINEALTAVRSAITWSSGSGAADLRIIGKAAGTSCAAATDWCVDYSDYYKKGRGFDQIPWVAHLLEIAKLYKEYTKHLAEKAVIKSQLEALRDRVRIEYTRARPETKLLPTQAQGKPTTTAESSSKQNVCDKHHASQDNCTKARCDYDATAADGKKCKPKAGTENTAAATGDGAAGGATTEK</sequence>
<feature type="non-terminal residue" evidence="11">
    <location>
        <position position="1"/>
    </location>
</feature>
<protein>
    <submittedName>
        <fullName evidence="11">Variant surface glycoprotein 3044</fullName>
    </submittedName>
</protein>
<evidence type="ECO:0000256" key="9">
    <source>
        <dbReference type="SAM" id="MobiDB-lite"/>
    </source>
</evidence>
<reference evidence="11" key="1">
    <citation type="submission" date="2013-02" db="EMBL/GenBank/DDBJ databases">
        <authorList>
            <person name="Cross G.A.M."/>
            <person name="Kim H.-S."/>
            <person name="Wickstead B."/>
        </authorList>
    </citation>
    <scope>NUCLEOTIDE SEQUENCE</scope>
    <source>
        <strain evidence="11">Lister 427</strain>
    </source>
</reference>
<keyword evidence="5" id="KW-0732">Signal</keyword>
<evidence type="ECO:0000256" key="5">
    <source>
        <dbReference type="ARBA" id="ARBA00022729"/>
    </source>
</evidence>
<dbReference type="InterPro" id="IPR025932">
    <property type="entry name" value="Trypano_VSG_B_N_dom"/>
</dbReference>
<keyword evidence="7" id="KW-0325">Glycoprotein</keyword>
<evidence type="ECO:0000256" key="7">
    <source>
        <dbReference type="ARBA" id="ARBA00023180"/>
    </source>
</evidence>
<accession>M4SRY2</accession>
<keyword evidence="3" id="KW-1003">Cell membrane</keyword>
<keyword evidence="6" id="KW-0472">Membrane</keyword>
<reference evidence="11" key="2">
    <citation type="journal article" date="2014" name="Mol. Biochem. Parasitol.">
        <title>Capturing the variant surface glycoprotein repertoire (the VSGnome) of Trypanosoma brucei Lister 427.</title>
        <authorList>
            <person name="Cross G.A."/>
            <person name="Kim H.S."/>
            <person name="Wickstead B."/>
        </authorList>
    </citation>
    <scope>NUCLEOTIDE SEQUENCE</scope>
    <source>
        <strain evidence="11">Lister 427</strain>
    </source>
</reference>
<comment type="function">
    <text evidence="1">VSG forms a coat on the surface of the parasite. The trypanosome evades the immune response of the host by expressing a series of antigenically distinct VSGs from an estimated 1000 VSG genes.</text>
</comment>
<feature type="region of interest" description="Disordered" evidence="9">
    <location>
        <begin position="111"/>
        <end position="130"/>
    </location>
</feature>
<evidence type="ECO:0000256" key="2">
    <source>
        <dbReference type="ARBA" id="ARBA00004609"/>
    </source>
</evidence>
<dbReference type="EMBL" id="KC611662">
    <property type="protein sequence ID" value="AGH59093.1"/>
    <property type="molecule type" value="Genomic_DNA"/>
</dbReference>
<dbReference type="VEuPathDB" id="TriTrypDB:Tb11.v5.0316"/>
<feature type="region of interest" description="Disordered" evidence="9">
    <location>
        <begin position="425"/>
        <end position="454"/>
    </location>
</feature>
<feature type="compositionally biased region" description="Basic and acidic residues" evidence="9">
    <location>
        <begin position="112"/>
        <end position="121"/>
    </location>
</feature>
<evidence type="ECO:0000256" key="6">
    <source>
        <dbReference type="ARBA" id="ARBA00023136"/>
    </source>
</evidence>
<feature type="region of interest" description="Disordered" evidence="9">
    <location>
        <begin position="378"/>
        <end position="402"/>
    </location>
</feature>
<feature type="compositionally biased region" description="Low complexity" evidence="9">
    <location>
        <begin position="434"/>
        <end position="454"/>
    </location>
</feature>
<feature type="compositionally biased region" description="Polar residues" evidence="9">
    <location>
        <begin position="381"/>
        <end position="400"/>
    </location>
</feature>